<dbReference type="AlphaFoldDB" id="A0A857LW85"/>
<dbReference type="GO" id="GO:0032259">
    <property type="term" value="P:methylation"/>
    <property type="evidence" value="ECO:0007669"/>
    <property type="project" value="UniProtKB-KW"/>
</dbReference>
<dbReference type="InterPro" id="IPR029063">
    <property type="entry name" value="SAM-dependent_MTases_sf"/>
</dbReference>
<dbReference type="PANTHER" id="PTHR43464:SF19">
    <property type="entry name" value="UBIQUINONE BIOSYNTHESIS O-METHYLTRANSFERASE, MITOCHONDRIAL"/>
    <property type="match status" value="1"/>
</dbReference>
<accession>A0A857LW85</accession>
<evidence type="ECO:0000256" key="1">
    <source>
        <dbReference type="ARBA" id="ARBA00022603"/>
    </source>
</evidence>
<dbReference type="RefSeq" id="WP_005190560.1">
    <property type="nucleotide sequence ID" value="NZ_CP045804.1"/>
</dbReference>
<dbReference type="EMBL" id="CP045810">
    <property type="protein sequence ID" value="QHN40563.1"/>
    <property type="molecule type" value="Genomic_DNA"/>
</dbReference>
<evidence type="ECO:0000256" key="2">
    <source>
        <dbReference type="ARBA" id="ARBA00022679"/>
    </source>
</evidence>
<dbReference type="Pfam" id="PF13489">
    <property type="entry name" value="Methyltransf_23"/>
    <property type="match status" value="1"/>
</dbReference>
<dbReference type="CDD" id="cd02440">
    <property type="entry name" value="AdoMet_MTases"/>
    <property type="match status" value="1"/>
</dbReference>
<dbReference type="SUPFAM" id="SSF53335">
    <property type="entry name" value="S-adenosyl-L-methionine-dependent methyltransferases"/>
    <property type="match status" value="1"/>
</dbReference>
<gene>
    <name evidence="4" type="ORF">GII30_16705</name>
</gene>
<keyword evidence="3" id="KW-0949">S-adenosyl-L-methionine</keyword>
<keyword evidence="1 4" id="KW-0489">Methyltransferase</keyword>
<dbReference type="GO" id="GO:0008168">
    <property type="term" value="F:methyltransferase activity"/>
    <property type="evidence" value="ECO:0007669"/>
    <property type="project" value="UniProtKB-KW"/>
</dbReference>
<protein>
    <submittedName>
        <fullName evidence="4">Methyltransferase domain-containing protein</fullName>
    </submittedName>
</protein>
<organism evidence="4">
    <name type="scientific">Gordonia amarae</name>
    <dbReference type="NCBI Taxonomy" id="36821"/>
    <lineage>
        <taxon>Bacteria</taxon>
        <taxon>Bacillati</taxon>
        <taxon>Actinomycetota</taxon>
        <taxon>Actinomycetes</taxon>
        <taxon>Mycobacteriales</taxon>
        <taxon>Gordoniaceae</taxon>
        <taxon>Gordonia</taxon>
    </lineage>
</organism>
<proteinExistence type="predicted"/>
<evidence type="ECO:0000313" key="4">
    <source>
        <dbReference type="EMBL" id="QHN40563.1"/>
    </source>
</evidence>
<sequence>MADQSDHSEGWNDVVSEYKQARSAVGARMVATWAVDALPDGAEVIDVGCGTGIPIAAALAAEGLTVFGVDASPRMVEEFERNLPGMPVRCEAAQDGDYFDRRFDGAVCIGLLFLLEPDDQFTSLRRLAAAIRPGGRLLLSVPAEPCEWHDAQTGRKSQSLGHAAYLEHLRSLDMRLTALMIDEGGNDYIDAVKNADSTVDPDIDGWEK</sequence>
<dbReference type="PANTHER" id="PTHR43464">
    <property type="entry name" value="METHYLTRANSFERASE"/>
    <property type="match status" value="1"/>
</dbReference>
<reference evidence="4" key="1">
    <citation type="journal article" date="2021" name="Nat. Microbiol.">
        <title>Cocultivation of an ultrasmall environmental parasitic bacterium with lytic ability against bacteria associated with wastewater foams.</title>
        <authorList>
            <person name="Batinovic S."/>
            <person name="Rose J.J.A."/>
            <person name="Ratcliffe J."/>
            <person name="Seviour R.J."/>
            <person name="Petrovski S."/>
        </authorList>
    </citation>
    <scope>NUCLEOTIDE SEQUENCE</scope>
    <source>
        <strain evidence="4">CON44</strain>
    </source>
</reference>
<dbReference type="Gene3D" id="3.40.50.150">
    <property type="entry name" value="Vaccinia Virus protein VP39"/>
    <property type="match status" value="1"/>
</dbReference>
<keyword evidence="2" id="KW-0808">Transferase</keyword>
<name>A0A857LW85_9ACTN</name>
<evidence type="ECO:0000256" key="3">
    <source>
        <dbReference type="ARBA" id="ARBA00022691"/>
    </source>
</evidence>